<sequence>MWNSAAGVEHSRPVASPRSGFYDARVHSTAVEKIVVTSLICRDEKATGLPPGVPGEKKNRGGRGGRNFD</sequence>
<dbReference type="EMBL" id="UYSL01026573">
    <property type="protein sequence ID" value="VDL85654.1"/>
    <property type="molecule type" value="Genomic_DNA"/>
</dbReference>
<evidence type="ECO:0000313" key="5">
    <source>
        <dbReference type="WBParaSite" id="NBR_0001741901-mRNA-1"/>
    </source>
</evidence>
<evidence type="ECO:0000313" key="6">
    <source>
        <dbReference type="WBParaSite" id="NBR_0002159601-mRNA-1"/>
    </source>
</evidence>
<dbReference type="Proteomes" id="UP000271162">
    <property type="component" value="Unassembled WGS sequence"/>
</dbReference>
<proteinExistence type="predicted"/>
<keyword evidence="4" id="KW-1185">Reference proteome</keyword>
<gene>
    <name evidence="2" type="ORF">NBR_LOCUS17420</name>
    <name evidence="3" type="ORF">NBR_LOCUS21597</name>
</gene>
<evidence type="ECO:0000313" key="2">
    <source>
        <dbReference type="EMBL" id="VDL81070.1"/>
    </source>
</evidence>
<dbReference type="AlphaFoldDB" id="A0A0N4YWH4"/>
<dbReference type="WBParaSite" id="NBR_0002159601-mRNA-1">
    <property type="protein sequence ID" value="NBR_0002159601-mRNA-1"/>
    <property type="gene ID" value="NBR_0002159601"/>
</dbReference>
<evidence type="ECO:0000313" key="4">
    <source>
        <dbReference type="Proteomes" id="UP000271162"/>
    </source>
</evidence>
<evidence type="ECO:0000313" key="3">
    <source>
        <dbReference type="EMBL" id="VDL85654.1"/>
    </source>
</evidence>
<feature type="region of interest" description="Disordered" evidence="1">
    <location>
        <begin position="1"/>
        <end position="22"/>
    </location>
</feature>
<reference evidence="2 4" key="2">
    <citation type="submission" date="2018-11" db="EMBL/GenBank/DDBJ databases">
        <authorList>
            <consortium name="Pathogen Informatics"/>
        </authorList>
    </citation>
    <scope>NUCLEOTIDE SEQUENCE [LARGE SCALE GENOMIC DNA]</scope>
</reference>
<dbReference type="EMBL" id="UYSL01022753">
    <property type="protein sequence ID" value="VDL81070.1"/>
    <property type="molecule type" value="Genomic_DNA"/>
</dbReference>
<protein>
    <submittedName>
        <fullName evidence="2 5">Uncharacterized protein</fullName>
    </submittedName>
</protein>
<feature type="region of interest" description="Disordered" evidence="1">
    <location>
        <begin position="45"/>
        <end position="69"/>
    </location>
</feature>
<evidence type="ECO:0000256" key="1">
    <source>
        <dbReference type="SAM" id="MobiDB-lite"/>
    </source>
</evidence>
<reference evidence="5 6" key="1">
    <citation type="submission" date="2017-02" db="UniProtKB">
        <authorList>
            <consortium name="WormBaseParasite"/>
        </authorList>
    </citation>
    <scope>IDENTIFICATION</scope>
</reference>
<accession>A0A0N4YWH4</accession>
<dbReference type="WBParaSite" id="NBR_0001741901-mRNA-1">
    <property type="protein sequence ID" value="NBR_0001741901-mRNA-1"/>
    <property type="gene ID" value="NBR_0001741901"/>
</dbReference>
<organism evidence="6">
    <name type="scientific">Nippostrongylus brasiliensis</name>
    <name type="common">Rat hookworm</name>
    <dbReference type="NCBI Taxonomy" id="27835"/>
    <lineage>
        <taxon>Eukaryota</taxon>
        <taxon>Metazoa</taxon>
        <taxon>Ecdysozoa</taxon>
        <taxon>Nematoda</taxon>
        <taxon>Chromadorea</taxon>
        <taxon>Rhabditida</taxon>
        <taxon>Rhabditina</taxon>
        <taxon>Rhabditomorpha</taxon>
        <taxon>Strongyloidea</taxon>
        <taxon>Heligmosomidae</taxon>
        <taxon>Nippostrongylus</taxon>
    </lineage>
</organism>
<name>A0A0N4YWH4_NIPBR</name>